<evidence type="ECO:0000256" key="8">
    <source>
        <dbReference type="ARBA" id="ARBA00023040"/>
    </source>
</evidence>
<name>A0A6P3H6X3_BISBB</name>
<dbReference type="InterPro" id="IPR017452">
    <property type="entry name" value="GPCR_Rhodpsn_7TM"/>
</dbReference>
<dbReference type="GO" id="GO:0004930">
    <property type="term" value="F:G protein-coupled receptor activity"/>
    <property type="evidence" value="ECO:0007669"/>
    <property type="project" value="UniProtKB-KW"/>
</dbReference>
<feature type="transmembrane region" description="Helical" evidence="15">
    <location>
        <begin position="106"/>
        <end position="125"/>
    </location>
</feature>
<feature type="transmembrane region" description="Helical" evidence="15">
    <location>
        <begin position="454"/>
        <end position="473"/>
    </location>
</feature>
<evidence type="ECO:0000256" key="10">
    <source>
        <dbReference type="ARBA" id="ARBA00023157"/>
    </source>
</evidence>
<sequence>MDLETMNKSGISTVTQFVLLGFPGPWKMQIIFFSMILLIYILTLTGNIAIICAVRWHHQLHTPMYVFLANFSFLEIWYVTCTVPNMLVNFLSKTKTISFSGCFTQFYFFFSLGTTECFFLCVMAYDRYLAICRPLHYPTIMTGKLCAILVSLCWLTGFLGHSVPILFISQLPYCGPNIIDHFLCDVDPLMALSCASSPIIEHVFHSVSSLIIILTILYILGSYTLVLRAVLWVPSSAGQRKAFSTCGSHLVVVSLFSMNRSATHIVTEFVLLGFPGCWEVQIFLFSLFLVVYALTLVGNGAIICAVKWDPRLYTPMYFLLGNFAFLEIWYVSSTVPNMLVNILSKMKAISFSGCFLQFYFFFSLGTAECLFLAVMAYDRYQAICHPLHYPIIMTRRLCGTLVSLCWLTGFLGYPIPIFFISQLPFCGPNIIDHFLCDIDPLMALSCAPAPITEFIFYTQSSLVLFFTIMYILRSYTLLLRAVLQIPSTAGRRKAFSTCGSHLTVVSLFYGTVMVMYVSPTYGISALMQKILTLVYSIMTPFLNPLIYSLRNKDMKLSLRNVLFGRRISQNS</sequence>
<evidence type="ECO:0000256" key="9">
    <source>
        <dbReference type="ARBA" id="ARBA00023136"/>
    </source>
</evidence>
<evidence type="ECO:0000256" key="6">
    <source>
        <dbReference type="ARBA" id="ARBA00022725"/>
    </source>
</evidence>
<feature type="transmembrane region" description="Helical" evidence="15">
    <location>
        <begin position="530"/>
        <end position="549"/>
    </location>
</feature>
<dbReference type="AlphaFoldDB" id="A0A6P3H6X3"/>
<dbReference type="PANTHER" id="PTHR24242">
    <property type="entry name" value="G-PROTEIN COUPLED RECEPTOR"/>
    <property type="match status" value="1"/>
</dbReference>
<feature type="transmembrane region" description="Helical" evidence="15">
    <location>
        <begin position="397"/>
        <end position="419"/>
    </location>
</feature>
<evidence type="ECO:0000256" key="1">
    <source>
        <dbReference type="ARBA" id="ARBA00003929"/>
    </source>
</evidence>
<dbReference type="PRINTS" id="PR00245">
    <property type="entry name" value="OLFACTORYR"/>
</dbReference>
<feature type="transmembrane region" description="Helical" evidence="15">
    <location>
        <begin position="355"/>
        <end position="377"/>
    </location>
</feature>
<evidence type="ECO:0000256" key="3">
    <source>
        <dbReference type="ARBA" id="ARBA00022475"/>
    </source>
</evidence>
<keyword evidence="9 15" id="KW-0472">Membrane</keyword>
<feature type="transmembrane region" description="Helical" evidence="15">
    <location>
        <begin position="494"/>
        <end position="518"/>
    </location>
</feature>
<keyword evidence="7 15" id="KW-1133">Transmembrane helix</keyword>
<keyword evidence="5 14" id="KW-0812">Transmembrane</keyword>
<evidence type="ECO:0000256" key="4">
    <source>
        <dbReference type="ARBA" id="ARBA00022606"/>
    </source>
</evidence>
<feature type="transmembrane region" description="Helical" evidence="15">
    <location>
        <begin position="145"/>
        <end position="167"/>
    </location>
</feature>
<evidence type="ECO:0000313" key="18">
    <source>
        <dbReference type="RefSeq" id="XP_010837776.1"/>
    </source>
</evidence>
<feature type="domain" description="G-protein coupled receptors family 1 profile" evidence="16">
    <location>
        <begin position="298"/>
        <end position="547"/>
    </location>
</feature>
<feature type="domain" description="G-protein coupled receptors family 1 profile" evidence="16">
    <location>
        <begin position="46"/>
        <end position="303"/>
    </location>
</feature>
<evidence type="ECO:0000256" key="14">
    <source>
        <dbReference type="RuleBase" id="RU000688"/>
    </source>
</evidence>
<protein>
    <submittedName>
        <fullName evidence="18">Olfactory receptor 11H4-like</fullName>
    </submittedName>
</protein>
<comment type="function">
    <text evidence="1">Putative odorant or sperm cell receptor.</text>
</comment>
<gene>
    <name evidence="18" type="primary">LOC104988228</name>
</gene>
<comment type="similarity">
    <text evidence="14">Belongs to the G-protein coupled receptor 1 family.</text>
</comment>
<keyword evidence="17" id="KW-1185">Reference proteome</keyword>
<keyword evidence="8 14" id="KW-0297">G-protein coupled receptor</keyword>
<dbReference type="PROSITE" id="PS50262">
    <property type="entry name" value="G_PROTEIN_RECEP_F1_2"/>
    <property type="match status" value="2"/>
</dbReference>
<feature type="transmembrane region" description="Helical" evidence="15">
    <location>
        <begin position="30"/>
        <end position="53"/>
    </location>
</feature>
<feature type="transmembrane region" description="Helical" evidence="15">
    <location>
        <begin position="207"/>
        <end position="230"/>
    </location>
</feature>
<keyword evidence="6" id="KW-0552">Olfaction</keyword>
<evidence type="ECO:0000256" key="5">
    <source>
        <dbReference type="ARBA" id="ARBA00022692"/>
    </source>
</evidence>
<keyword evidence="4" id="KW-0716">Sensory transduction</keyword>
<dbReference type="OrthoDB" id="6151005at2759"/>
<dbReference type="PROSITE" id="PS00237">
    <property type="entry name" value="G_PROTEIN_RECEP_F1_1"/>
    <property type="match status" value="1"/>
</dbReference>
<proteinExistence type="inferred from homology"/>
<evidence type="ECO:0000256" key="2">
    <source>
        <dbReference type="ARBA" id="ARBA00004651"/>
    </source>
</evidence>
<keyword evidence="10" id="KW-1015">Disulfide bond</keyword>
<dbReference type="FunFam" id="1.20.1070.10:FF:000001">
    <property type="entry name" value="Olfactory receptor"/>
    <property type="match status" value="2"/>
</dbReference>
<keyword evidence="11 14" id="KW-0675">Receptor</keyword>
<comment type="subcellular location">
    <subcellularLocation>
        <location evidence="2">Cell membrane</location>
        <topology evidence="2">Multi-pass membrane protein</topology>
    </subcellularLocation>
</comment>
<evidence type="ECO:0000256" key="11">
    <source>
        <dbReference type="ARBA" id="ARBA00023170"/>
    </source>
</evidence>
<keyword evidence="12" id="KW-0325">Glycoprotein</keyword>
<dbReference type="RefSeq" id="XP_010837776.1">
    <property type="nucleotide sequence ID" value="XM_010839474.1"/>
</dbReference>
<evidence type="ECO:0000313" key="17">
    <source>
        <dbReference type="Proteomes" id="UP000515208"/>
    </source>
</evidence>
<dbReference type="PANTHER" id="PTHR24242:SF381">
    <property type="entry name" value="OLFACTORY RECEPTOR 11H4"/>
    <property type="match status" value="1"/>
</dbReference>
<evidence type="ECO:0000256" key="15">
    <source>
        <dbReference type="SAM" id="Phobius"/>
    </source>
</evidence>
<feature type="transmembrane region" description="Helical" evidence="15">
    <location>
        <begin position="282"/>
        <end position="305"/>
    </location>
</feature>
<dbReference type="InterPro" id="IPR000725">
    <property type="entry name" value="Olfact_rcpt"/>
</dbReference>
<dbReference type="GeneID" id="104988228"/>
<dbReference type="PRINTS" id="PR00237">
    <property type="entry name" value="GPCRRHODOPSN"/>
</dbReference>
<dbReference type="Proteomes" id="UP000515208">
    <property type="component" value="Unplaced"/>
</dbReference>
<keyword evidence="13 14" id="KW-0807">Transducer</keyword>
<reference evidence="18" key="1">
    <citation type="submission" date="2025-08" db="UniProtKB">
        <authorList>
            <consortium name="RefSeq"/>
        </authorList>
    </citation>
    <scope>IDENTIFICATION</scope>
    <source>
        <tissue evidence="18">Blood</tissue>
    </source>
</reference>
<dbReference type="CDD" id="cd15913">
    <property type="entry name" value="7tmA_OR11G-like"/>
    <property type="match status" value="1"/>
</dbReference>
<evidence type="ECO:0000256" key="7">
    <source>
        <dbReference type="ARBA" id="ARBA00022989"/>
    </source>
</evidence>
<dbReference type="Gene3D" id="1.20.1070.10">
    <property type="entry name" value="Rhodopsin 7-helix transmembrane proteins"/>
    <property type="match status" value="2"/>
</dbReference>
<dbReference type="SUPFAM" id="SSF81321">
    <property type="entry name" value="Family A G protein-coupled receptor-like"/>
    <property type="match status" value="2"/>
</dbReference>
<accession>A0A6P3H6X3</accession>
<dbReference type="KEGG" id="bbis:104988228"/>
<dbReference type="GO" id="GO:0005886">
    <property type="term" value="C:plasma membrane"/>
    <property type="evidence" value="ECO:0007669"/>
    <property type="project" value="UniProtKB-SubCell"/>
</dbReference>
<dbReference type="Pfam" id="PF13853">
    <property type="entry name" value="7tm_4"/>
    <property type="match status" value="2"/>
</dbReference>
<dbReference type="InterPro" id="IPR050939">
    <property type="entry name" value="Olfactory_GPCR1"/>
</dbReference>
<evidence type="ECO:0000256" key="13">
    <source>
        <dbReference type="ARBA" id="ARBA00023224"/>
    </source>
</evidence>
<feature type="transmembrane region" description="Helical" evidence="15">
    <location>
        <begin position="65"/>
        <end position="86"/>
    </location>
</feature>
<evidence type="ECO:0000256" key="12">
    <source>
        <dbReference type="ARBA" id="ARBA00023180"/>
    </source>
</evidence>
<organism evidence="17 18">
    <name type="scientific">Bison bison bison</name>
    <name type="common">North American plains bison</name>
    <dbReference type="NCBI Taxonomy" id="43346"/>
    <lineage>
        <taxon>Eukaryota</taxon>
        <taxon>Metazoa</taxon>
        <taxon>Chordata</taxon>
        <taxon>Craniata</taxon>
        <taxon>Vertebrata</taxon>
        <taxon>Euteleostomi</taxon>
        <taxon>Mammalia</taxon>
        <taxon>Eutheria</taxon>
        <taxon>Laurasiatheria</taxon>
        <taxon>Artiodactyla</taxon>
        <taxon>Ruminantia</taxon>
        <taxon>Pecora</taxon>
        <taxon>Bovidae</taxon>
        <taxon>Bovinae</taxon>
        <taxon>Bison</taxon>
    </lineage>
</organism>
<dbReference type="InterPro" id="IPR000276">
    <property type="entry name" value="GPCR_Rhodpsn"/>
</dbReference>
<feature type="transmembrane region" description="Helical" evidence="15">
    <location>
        <begin position="317"/>
        <end position="335"/>
    </location>
</feature>
<evidence type="ECO:0000259" key="16">
    <source>
        <dbReference type="PROSITE" id="PS50262"/>
    </source>
</evidence>
<keyword evidence="3" id="KW-1003">Cell membrane</keyword>
<dbReference type="GO" id="GO:0004984">
    <property type="term" value="F:olfactory receptor activity"/>
    <property type="evidence" value="ECO:0007669"/>
    <property type="project" value="InterPro"/>
</dbReference>